<organism evidence="2 3">
    <name type="scientific">Massarina eburnea CBS 473.64</name>
    <dbReference type="NCBI Taxonomy" id="1395130"/>
    <lineage>
        <taxon>Eukaryota</taxon>
        <taxon>Fungi</taxon>
        <taxon>Dikarya</taxon>
        <taxon>Ascomycota</taxon>
        <taxon>Pezizomycotina</taxon>
        <taxon>Dothideomycetes</taxon>
        <taxon>Pleosporomycetidae</taxon>
        <taxon>Pleosporales</taxon>
        <taxon>Massarineae</taxon>
        <taxon>Massarinaceae</taxon>
        <taxon>Massarina</taxon>
    </lineage>
</organism>
<dbReference type="OrthoDB" id="3795884at2759"/>
<name>A0A6A6S1E5_9PLEO</name>
<dbReference type="EMBL" id="MU006784">
    <property type="protein sequence ID" value="KAF2640881.1"/>
    <property type="molecule type" value="Genomic_DNA"/>
</dbReference>
<sequence>MCVVLPVDHVPCSHTVAIWQHCIHALRSCAGLKPCSRIRQHARPILTRKLCIHCGGPRYFARRGGIAERGNGSRAIAEKKELGSPYDSGYCSDIIHEEEEGYETDSTLSPRAAKVPTTWRAVSRQNSPSTRQPHSHSSSWKPNLKNEL</sequence>
<reference evidence="2" key="1">
    <citation type="journal article" date="2020" name="Stud. Mycol.">
        <title>101 Dothideomycetes genomes: a test case for predicting lifestyles and emergence of pathogens.</title>
        <authorList>
            <person name="Haridas S."/>
            <person name="Albert R."/>
            <person name="Binder M."/>
            <person name="Bloem J."/>
            <person name="Labutti K."/>
            <person name="Salamov A."/>
            <person name="Andreopoulos B."/>
            <person name="Baker S."/>
            <person name="Barry K."/>
            <person name="Bills G."/>
            <person name="Bluhm B."/>
            <person name="Cannon C."/>
            <person name="Castanera R."/>
            <person name="Culley D."/>
            <person name="Daum C."/>
            <person name="Ezra D."/>
            <person name="Gonzalez J."/>
            <person name="Henrissat B."/>
            <person name="Kuo A."/>
            <person name="Liang C."/>
            <person name="Lipzen A."/>
            <person name="Lutzoni F."/>
            <person name="Magnuson J."/>
            <person name="Mondo S."/>
            <person name="Nolan M."/>
            <person name="Ohm R."/>
            <person name="Pangilinan J."/>
            <person name="Park H.-J."/>
            <person name="Ramirez L."/>
            <person name="Alfaro M."/>
            <person name="Sun H."/>
            <person name="Tritt A."/>
            <person name="Yoshinaga Y."/>
            <person name="Zwiers L.-H."/>
            <person name="Turgeon B."/>
            <person name="Goodwin S."/>
            <person name="Spatafora J."/>
            <person name="Crous P."/>
            <person name="Grigoriev I."/>
        </authorList>
    </citation>
    <scope>NUCLEOTIDE SEQUENCE</scope>
    <source>
        <strain evidence="2">CBS 473.64</strain>
    </source>
</reference>
<feature type="non-terminal residue" evidence="2">
    <location>
        <position position="148"/>
    </location>
</feature>
<gene>
    <name evidence="2" type="ORF">P280DRAFT_370187</name>
</gene>
<feature type="compositionally biased region" description="Polar residues" evidence="1">
    <location>
        <begin position="123"/>
        <end position="141"/>
    </location>
</feature>
<evidence type="ECO:0000256" key="1">
    <source>
        <dbReference type="SAM" id="MobiDB-lite"/>
    </source>
</evidence>
<protein>
    <submittedName>
        <fullName evidence="2">Uncharacterized protein</fullName>
    </submittedName>
</protein>
<accession>A0A6A6S1E5</accession>
<dbReference type="AlphaFoldDB" id="A0A6A6S1E5"/>
<proteinExistence type="predicted"/>
<dbReference type="Proteomes" id="UP000799753">
    <property type="component" value="Unassembled WGS sequence"/>
</dbReference>
<feature type="region of interest" description="Disordered" evidence="1">
    <location>
        <begin position="101"/>
        <end position="148"/>
    </location>
</feature>
<evidence type="ECO:0000313" key="3">
    <source>
        <dbReference type="Proteomes" id="UP000799753"/>
    </source>
</evidence>
<evidence type="ECO:0000313" key="2">
    <source>
        <dbReference type="EMBL" id="KAF2640881.1"/>
    </source>
</evidence>
<keyword evidence="3" id="KW-1185">Reference proteome</keyword>